<dbReference type="SMART" id="SM00342">
    <property type="entry name" value="HTH_ARAC"/>
    <property type="match status" value="1"/>
</dbReference>
<keyword evidence="2" id="KW-0238">DNA-binding</keyword>
<dbReference type="InterPro" id="IPR018062">
    <property type="entry name" value="HTH_AraC-typ_CS"/>
</dbReference>
<gene>
    <name evidence="5" type="primary">adaA_11</name>
    <name evidence="5" type="ORF">DSM106044_03408</name>
</gene>
<dbReference type="Proteomes" id="UP000306509">
    <property type="component" value="Unassembled WGS sequence"/>
</dbReference>
<dbReference type="RefSeq" id="WP_070041795.1">
    <property type="nucleotide sequence ID" value="NZ_CABMJZ010000086.1"/>
</dbReference>
<dbReference type="EC" id="2.1.1.-" evidence="5"/>
<name>A0A4V6HRN4_9FIRM</name>
<dbReference type="GO" id="GO:0003700">
    <property type="term" value="F:DNA-binding transcription factor activity"/>
    <property type="evidence" value="ECO:0007669"/>
    <property type="project" value="InterPro"/>
</dbReference>
<evidence type="ECO:0000313" key="5">
    <source>
        <dbReference type="EMBL" id="TLC99767.1"/>
    </source>
</evidence>
<keyword evidence="5" id="KW-0808">Transferase</keyword>
<dbReference type="EMBL" id="QGQD01000066">
    <property type="protein sequence ID" value="TLC99767.1"/>
    <property type="molecule type" value="Genomic_DNA"/>
</dbReference>
<evidence type="ECO:0000256" key="1">
    <source>
        <dbReference type="ARBA" id="ARBA00023015"/>
    </source>
</evidence>
<protein>
    <submittedName>
        <fullName evidence="5">Methylphosphotriester-DNA--protein-cysteine S-methyltransferase</fullName>
        <ecNumber evidence="5">2.1.1.-</ecNumber>
    </submittedName>
</protein>
<dbReference type="SUPFAM" id="SSF46689">
    <property type="entry name" value="Homeodomain-like"/>
    <property type="match status" value="2"/>
</dbReference>
<dbReference type="AlphaFoldDB" id="A0A4V6HRN4"/>
<dbReference type="STRING" id="180332.GCA_000797495_02738"/>
<dbReference type="PROSITE" id="PS00041">
    <property type="entry name" value="HTH_ARAC_FAMILY_1"/>
    <property type="match status" value="1"/>
</dbReference>
<dbReference type="OrthoDB" id="1650670at2"/>
<dbReference type="InterPro" id="IPR020449">
    <property type="entry name" value="Tscrpt_reg_AraC-type_HTH"/>
</dbReference>
<dbReference type="GO" id="GO:0008168">
    <property type="term" value="F:methyltransferase activity"/>
    <property type="evidence" value="ECO:0007669"/>
    <property type="project" value="UniProtKB-KW"/>
</dbReference>
<keyword evidence="1" id="KW-0805">Transcription regulation</keyword>
<sequence>MNIKDVLQFTKNMIRAAAGVPAQLFDPAEQGWESIDLSLRKMLDPDFDYEAYFGRYTVYMEEKVFYCLSDNFSLYYIFMKLPEGSDYPYIIIGPYLTENPDEGFYTKVIAQNQLSGSTMTALKNFYNVLQIADHAKVISALHILASFLYQEEEDCRIEFLEDQEKGQNMDSFVPGPDMYFSIHVIKERYDKENEFLKAVKKGNQEEAVIAYHNFSSYRISQRNKDPLRDRKNLSFVLNTLLRKASETSYVHPVYLDEISHRYALKIESAISTKQIENINLEMIRKYCILVRNQSLRNHSPIIRKAIDYINLNLSSPLGLKDIAVLFNVNPSYLSSLFKKETGGTLTDYVNKQRIDAALKLLNTGDMQVQDIAYYVGISDVNYFSKLFKKQVGYTPSGYRKSIQKTDFSN</sequence>
<dbReference type="PROSITE" id="PS01124">
    <property type="entry name" value="HTH_ARAC_FAMILY_2"/>
    <property type="match status" value="1"/>
</dbReference>
<dbReference type="PRINTS" id="PR00032">
    <property type="entry name" value="HTHARAC"/>
</dbReference>
<organism evidence="5 6">
    <name type="scientific">Robinsoniella peoriensis</name>
    <dbReference type="NCBI Taxonomy" id="180332"/>
    <lineage>
        <taxon>Bacteria</taxon>
        <taxon>Bacillati</taxon>
        <taxon>Bacillota</taxon>
        <taxon>Clostridia</taxon>
        <taxon>Lachnospirales</taxon>
        <taxon>Lachnospiraceae</taxon>
        <taxon>Robinsoniella</taxon>
    </lineage>
</organism>
<dbReference type="InterPro" id="IPR009057">
    <property type="entry name" value="Homeodomain-like_sf"/>
</dbReference>
<dbReference type="InterPro" id="IPR018060">
    <property type="entry name" value="HTH_AraC"/>
</dbReference>
<dbReference type="PANTHER" id="PTHR43280:SF10">
    <property type="entry name" value="REGULATORY PROTEIN POCR"/>
    <property type="match status" value="1"/>
</dbReference>
<dbReference type="PANTHER" id="PTHR43280">
    <property type="entry name" value="ARAC-FAMILY TRANSCRIPTIONAL REGULATOR"/>
    <property type="match status" value="1"/>
</dbReference>
<keyword evidence="3" id="KW-0804">Transcription</keyword>
<evidence type="ECO:0000313" key="6">
    <source>
        <dbReference type="Proteomes" id="UP000306509"/>
    </source>
</evidence>
<evidence type="ECO:0000256" key="3">
    <source>
        <dbReference type="ARBA" id="ARBA00023163"/>
    </source>
</evidence>
<dbReference type="Gene3D" id="1.10.10.60">
    <property type="entry name" value="Homeodomain-like"/>
    <property type="match status" value="2"/>
</dbReference>
<accession>A0A4V6HRN4</accession>
<keyword evidence="5" id="KW-0489">Methyltransferase</keyword>
<feature type="domain" description="HTH araC/xylS-type" evidence="4">
    <location>
        <begin position="303"/>
        <end position="401"/>
    </location>
</feature>
<dbReference type="GO" id="GO:0032259">
    <property type="term" value="P:methylation"/>
    <property type="evidence" value="ECO:0007669"/>
    <property type="project" value="UniProtKB-KW"/>
</dbReference>
<keyword evidence="6" id="KW-1185">Reference proteome</keyword>
<comment type="caution">
    <text evidence="5">The sequence shown here is derived from an EMBL/GenBank/DDBJ whole genome shotgun (WGS) entry which is preliminary data.</text>
</comment>
<dbReference type="GO" id="GO:0043565">
    <property type="term" value="F:sequence-specific DNA binding"/>
    <property type="evidence" value="ECO:0007669"/>
    <property type="project" value="InterPro"/>
</dbReference>
<reference evidence="5 6" key="1">
    <citation type="journal article" date="2019" name="Anaerobe">
        <title>Detection of Robinsoniella peoriensis in multiple bone samples of a trauma patient.</title>
        <authorList>
            <person name="Schrottner P."/>
            <person name="Hartwich K."/>
            <person name="Bunk B."/>
            <person name="Schober I."/>
            <person name="Helbig S."/>
            <person name="Rudolph W.W."/>
            <person name="Gunzer F."/>
        </authorList>
    </citation>
    <scope>NUCLEOTIDE SEQUENCE [LARGE SCALE GENOMIC DNA]</scope>
    <source>
        <strain evidence="5 6">DSM 106044</strain>
    </source>
</reference>
<proteinExistence type="predicted"/>
<evidence type="ECO:0000256" key="2">
    <source>
        <dbReference type="ARBA" id="ARBA00023125"/>
    </source>
</evidence>
<evidence type="ECO:0000259" key="4">
    <source>
        <dbReference type="PROSITE" id="PS01124"/>
    </source>
</evidence>
<dbReference type="Pfam" id="PF12833">
    <property type="entry name" value="HTH_18"/>
    <property type="match status" value="1"/>
</dbReference>